<dbReference type="InterPro" id="IPR003598">
    <property type="entry name" value="Ig_sub2"/>
</dbReference>
<feature type="domain" description="Ig-like" evidence="10">
    <location>
        <begin position="190"/>
        <end position="272"/>
    </location>
</feature>
<dbReference type="InterPro" id="IPR007110">
    <property type="entry name" value="Ig-like_dom"/>
</dbReference>
<dbReference type="Pfam" id="PF07679">
    <property type="entry name" value="I-set"/>
    <property type="match status" value="2"/>
</dbReference>
<dbReference type="Pfam" id="PF13927">
    <property type="entry name" value="Ig_3"/>
    <property type="match status" value="1"/>
</dbReference>
<evidence type="ECO:0000256" key="3">
    <source>
        <dbReference type="ARBA" id="ARBA00022729"/>
    </source>
</evidence>
<gene>
    <name evidence="11" type="ORF">PMEA_00019814</name>
</gene>
<name>A0AAU9XA79_9CNID</name>
<organism evidence="11 12">
    <name type="scientific">Pocillopora meandrina</name>
    <dbReference type="NCBI Taxonomy" id="46732"/>
    <lineage>
        <taxon>Eukaryota</taxon>
        <taxon>Metazoa</taxon>
        <taxon>Cnidaria</taxon>
        <taxon>Anthozoa</taxon>
        <taxon>Hexacorallia</taxon>
        <taxon>Scleractinia</taxon>
        <taxon>Astrocoeniina</taxon>
        <taxon>Pocilloporidae</taxon>
        <taxon>Pocillopora</taxon>
    </lineage>
</organism>
<reference evidence="11 12" key="1">
    <citation type="submission" date="2022-05" db="EMBL/GenBank/DDBJ databases">
        <authorList>
            <consortium name="Genoscope - CEA"/>
            <person name="William W."/>
        </authorList>
    </citation>
    <scope>NUCLEOTIDE SEQUENCE [LARGE SCALE GENOMIC DNA]</scope>
</reference>
<dbReference type="InterPro" id="IPR008160">
    <property type="entry name" value="Collagen"/>
</dbReference>
<feature type="non-terminal residue" evidence="11">
    <location>
        <position position="1"/>
    </location>
</feature>
<keyword evidence="2" id="KW-1003">Cell membrane</keyword>
<dbReference type="InterPro" id="IPR013098">
    <property type="entry name" value="Ig_I-set"/>
</dbReference>
<sequence length="366" mass="40293">VFHQQNSTEQHTLQKVICVNGARGSPGTSGPRGPEGPRGPHGKNGKRGKKGTKGVAGRQGKRGTRGPPGPPGPPGLSKPPVTPGKSSQHVANVSSGGSLELPYFVTKPPSSWTIKEKQNVRLPCEAGGFPPPVITWYKNGYLIKDARRQFKERNLEIKEIVFEDRGTYTCTVENLLGRTELSMNVTVEVPTRFKAKPEKSVTAYKTWDAIIKCDIFGYPTPVITWTRSLNQLPLNRHVIDYNRLIIRNTTKDDDGAYVCQGTNKLGSVMAVTWVIVKDVGNPPNETYVQNVGDTVKLNCSAGGAPLPRVKWLRDGKRVYSTAVFHEHNLITSELVIREFQLRDVAIYKCIFYNEKNATAEASTSLG</sequence>
<evidence type="ECO:0000256" key="7">
    <source>
        <dbReference type="ARBA" id="ARBA00023180"/>
    </source>
</evidence>
<dbReference type="EMBL" id="CALNXJ010000035">
    <property type="protein sequence ID" value="CAH3141580.1"/>
    <property type="molecule type" value="Genomic_DNA"/>
</dbReference>
<keyword evidence="5" id="KW-0472">Membrane</keyword>
<dbReference type="FunFam" id="2.60.40.10:FF:000005">
    <property type="entry name" value="Neuronal cell adhesion molecule"/>
    <property type="match status" value="1"/>
</dbReference>
<evidence type="ECO:0000256" key="1">
    <source>
        <dbReference type="ARBA" id="ARBA00004236"/>
    </source>
</evidence>
<comment type="subcellular location">
    <subcellularLocation>
        <location evidence="1">Cell membrane</location>
    </subcellularLocation>
</comment>
<dbReference type="PROSITE" id="PS50835">
    <property type="entry name" value="IG_LIKE"/>
    <property type="match status" value="3"/>
</dbReference>
<dbReference type="GO" id="GO:0005886">
    <property type="term" value="C:plasma membrane"/>
    <property type="evidence" value="ECO:0007669"/>
    <property type="project" value="UniProtKB-SubCell"/>
</dbReference>
<dbReference type="SMART" id="SM00408">
    <property type="entry name" value="IGc2"/>
    <property type="match status" value="3"/>
</dbReference>
<feature type="domain" description="Ig-like" evidence="10">
    <location>
        <begin position="102"/>
        <end position="186"/>
    </location>
</feature>
<feature type="region of interest" description="Disordered" evidence="9">
    <location>
        <begin position="20"/>
        <end position="94"/>
    </location>
</feature>
<evidence type="ECO:0000256" key="2">
    <source>
        <dbReference type="ARBA" id="ARBA00022475"/>
    </source>
</evidence>
<feature type="compositionally biased region" description="Low complexity" evidence="9">
    <location>
        <begin position="21"/>
        <end position="32"/>
    </location>
</feature>
<dbReference type="InterPro" id="IPR036179">
    <property type="entry name" value="Ig-like_dom_sf"/>
</dbReference>
<dbReference type="Gene3D" id="2.60.40.10">
    <property type="entry name" value="Immunoglobulins"/>
    <property type="match status" value="3"/>
</dbReference>
<dbReference type="SUPFAM" id="SSF48726">
    <property type="entry name" value="Immunoglobulin"/>
    <property type="match status" value="3"/>
</dbReference>
<dbReference type="Proteomes" id="UP001159428">
    <property type="component" value="Unassembled WGS sequence"/>
</dbReference>
<dbReference type="AlphaFoldDB" id="A0AAU9XA79"/>
<keyword evidence="3" id="KW-0732">Signal</keyword>
<evidence type="ECO:0000256" key="8">
    <source>
        <dbReference type="ARBA" id="ARBA00023319"/>
    </source>
</evidence>
<evidence type="ECO:0000259" key="10">
    <source>
        <dbReference type="PROSITE" id="PS50835"/>
    </source>
</evidence>
<feature type="compositionally biased region" description="Basic residues" evidence="9">
    <location>
        <begin position="40"/>
        <end position="52"/>
    </location>
</feature>
<feature type="compositionally biased region" description="Pro residues" evidence="9">
    <location>
        <begin position="67"/>
        <end position="82"/>
    </location>
</feature>
<evidence type="ECO:0000256" key="5">
    <source>
        <dbReference type="ARBA" id="ARBA00023136"/>
    </source>
</evidence>
<feature type="domain" description="Ig-like" evidence="10">
    <location>
        <begin position="282"/>
        <end position="366"/>
    </location>
</feature>
<keyword evidence="6" id="KW-1015">Disulfide bond</keyword>
<dbReference type="InterPro" id="IPR051170">
    <property type="entry name" value="Neural/epithelial_adhesion"/>
</dbReference>
<keyword evidence="8" id="KW-0393">Immunoglobulin domain</keyword>
<dbReference type="PANTHER" id="PTHR12231">
    <property type="entry name" value="CTX-RELATED TYPE I TRANSMEMBRANE PROTEIN"/>
    <property type="match status" value="1"/>
</dbReference>
<dbReference type="SMART" id="SM00409">
    <property type="entry name" value="IG"/>
    <property type="match status" value="3"/>
</dbReference>
<dbReference type="Pfam" id="PF01391">
    <property type="entry name" value="Collagen"/>
    <property type="match status" value="1"/>
</dbReference>
<keyword evidence="7" id="KW-0325">Glycoprotein</keyword>
<evidence type="ECO:0000256" key="9">
    <source>
        <dbReference type="SAM" id="MobiDB-lite"/>
    </source>
</evidence>
<accession>A0AAU9XA79</accession>
<evidence type="ECO:0000256" key="6">
    <source>
        <dbReference type="ARBA" id="ARBA00023157"/>
    </source>
</evidence>
<keyword evidence="4" id="KW-0677">Repeat</keyword>
<feature type="non-terminal residue" evidence="11">
    <location>
        <position position="366"/>
    </location>
</feature>
<evidence type="ECO:0000313" key="11">
    <source>
        <dbReference type="EMBL" id="CAH3141580.1"/>
    </source>
</evidence>
<comment type="caution">
    <text evidence="11">The sequence shown here is derived from an EMBL/GenBank/DDBJ whole genome shotgun (WGS) entry which is preliminary data.</text>
</comment>
<proteinExistence type="predicted"/>
<dbReference type="InterPro" id="IPR013783">
    <property type="entry name" value="Ig-like_fold"/>
</dbReference>
<evidence type="ECO:0000256" key="4">
    <source>
        <dbReference type="ARBA" id="ARBA00022737"/>
    </source>
</evidence>
<protein>
    <recommendedName>
        <fullName evidence="10">Ig-like domain-containing protein</fullName>
    </recommendedName>
</protein>
<keyword evidence="12" id="KW-1185">Reference proteome</keyword>
<evidence type="ECO:0000313" key="12">
    <source>
        <dbReference type="Proteomes" id="UP001159428"/>
    </source>
</evidence>
<dbReference type="InterPro" id="IPR003599">
    <property type="entry name" value="Ig_sub"/>
</dbReference>
<dbReference type="PANTHER" id="PTHR12231:SF253">
    <property type="entry name" value="DPR-INTERACTING PROTEIN ETA, ISOFORM B-RELATED"/>
    <property type="match status" value="1"/>
</dbReference>
<feature type="compositionally biased region" description="Polar residues" evidence="9">
    <location>
        <begin position="85"/>
        <end position="94"/>
    </location>
</feature>